<evidence type="ECO:0000313" key="2">
    <source>
        <dbReference type="Proteomes" id="UP000831787"/>
    </source>
</evidence>
<gene>
    <name evidence="1" type="ORF">MUN89_15515</name>
</gene>
<sequence>MKSVELEFYIDIYRTANKHSCSQCQENNMQPRRLLFPNEDHADVLLECAKCGGTLQIKMGNNYKQPSV</sequence>
<dbReference type="Proteomes" id="UP000831787">
    <property type="component" value="Chromosome"/>
</dbReference>
<accession>A0ABY4EGX8</accession>
<keyword evidence="2" id="KW-1185">Reference proteome</keyword>
<name>A0ABY4EGX8_9BACI</name>
<proteinExistence type="predicted"/>
<evidence type="ECO:0000313" key="1">
    <source>
        <dbReference type="EMBL" id="UOQ43318.1"/>
    </source>
</evidence>
<dbReference type="RefSeq" id="WP_244708677.1">
    <property type="nucleotide sequence ID" value="NZ_CP095073.1"/>
</dbReference>
<organism evidence="1 2">
    <name type="scientific">Halobacillus salinarum</name>
    <dbReference type="NCBI Taxonomy" id="2932257"/>
    <lineage>
        <taxon>Bacteria</taxon>
        <taxon>Bacillati</taxon>
        <taxon>Bacillota</taxon>
        <taxon>Bacilli</taxon>
        <taxon>Bacillales</taxon>
        <taxon>Bacillaceae</taxon>
        <taxon>Halobacillus</taxon>
    </lineage>
</organism>
<protein>
    <submittedName>
        <fullName evidence="1">Uncharacterized protein</fullName>
    </submittedName>
</protein>
<dbReference type="EMBL" id="CP095073">
    <property type="protein sequence ID" value="UOQ43318.1"/>
    <property type="molecule type" value="Genomic_DNA"/>
</dbReference>
<reference evidence="1 2" key="1">
    <citation type="submission" date="2022-04" db="EMBL/GenBank/DDBJ databases">
        <title>Halobacillus sp. isolated from saltern.</title>
        <authorList>
            <person name="Won M."/>
            <person name="Lee C.-M."/>
            <person name="Woen H.-Y."/>
            <person name="Kwon S.-W."/>
        </authorList>
    </citation>
    <scope>NUCLEOTIDE SEQUENCE [LARGE SCALE GENOMIC DNA]</scope>
    <source>
        <strain evidence="1 2">SSBR10-3</strain>
    </source>
</reference>